<dbReference type="SMART" id="SM00304">
    <property type="entry name" value="HAMP"/>
    <property type="match status" value="1"/>
</dbReference>
<accession>A0A127PQL4</accession>
<dbReference type="InterPro" id="IPR036890">
    <property type="entry name" value="HATPase_C_sf"/>
</dbReference>
<evidence type="ECO:0000313" key="14">
    <source>
        <dbReference type="Proteomes" id="UP000071778"/>
    </source>
</evidence>
<dbReference type="PATRIC" id="fig|279058.17.peg.2408"/>
<dbReference type="SMART" id="SM00387">
    <property type="entry name" value="HATPase_c"/>
    <property type="match status" value="1"/>
</dbReference>
<keyword evidence="6" id="KW-0812">Transmembrane</keyword>
<evidence type="ECO:0000259" key="12">
    <source>
        <dbReference type="PROSITE" id="PS50885"/>
    </source>
</evidence>
<feature type="domain" description="Histidine kinase" evidence="11">
    <location>
        <begin position="73"/>
        <end position="284"/>
    </location>
</feature>
<dbReference type="EC" id="2.7.13.3" evidence="3"/>
<keyword evidence="8" id="KW-1133">Transmembrane helix</keyword>
<protein>
    <recommendedName>
        <fullName evidence="3">histidine kinase</fullName>
        <ecNumber evidence="3">2.7.13.3</ecNumber>
    </recommendedName>
</protein>
<dbReference type="Gene3D" id="3.30.565.10">
    <property type="entry name" value="Histidine kinase-like ATPase, C-terminal domain"/>
    <property type="match status" value="1"/>
</dbReference>
<reference evidence="13 14" key="1">
    <citation type="submission" date="2015-11" db="EMBL/GenBank/DDBJ databases">
        <title>Exploring the genomic traits of fungus-feeding bacterial genus Collimonas.</title>
        <authorList>
            <person name="Song C."/>
            <person name="Schmidt R."/>
            <person name="de Jager V."/>
            <person name="Krzyzanowska D."/>
            <person name="Jongedijk E."/>
            <person name="Cankar K."/>
            <person name="Beekwilder J."/>
            <person name="van Veen A."/>
            <person name="de Boer W."/>
            <person name="van Veen J.A."/>
            <person name="Garbeva P."/>
        </authorList>
    </citation>
    <scope>NUCLEOTIDE SEQUENCE [LARGE SCALE GENOMIC DNA]</scope>
    <source>
        <strain evidence="13 14">Ter282</strain>
    </source>
</reference>
<dbReference type="EMBL" id="CP013235">
    <property type="protein sequence ID" value="AMP09986.1"/>
    <property type="molecule type" value="Genomic_DNA"/>
</dbReference>
<dbReference type="CDD" id="cd00075">
    <property type="entry name" value="HATPase"/>
    <property type="match status" value="1"/>
</dbReference>
<dbReference type="InterPro" id="IPR005467">
    <property type="entry name" value="His_kinase_dom"/>
</dbReference>
<dbReference type="PROSITE" id="PS50109">
    <property type="entry name" value="HIS_KIN"/>
    <property type="match status" value="1"/>
</dbReference>
<dbReference type="SUPFAM" id="SSF55874">
    <property type="entry name" value="ATPase domain of HSP90 chaperone/DNA topoisomerase II/histidine kinase"/>
    <property type="match status" value="1"/>
</dbReference>
<dbReference type="InterPro" id="IPR004358">
    <property type="entry name" value="Sig_transdc_His_kin-like_C"/>
</dbReference>
<dbReference type="AlphaFoldDB" id="A0A127PQL4"/>
<dbReference type="Proteomes" id="UP000071778">
    <property type="component" value="Chromosome"/>
</dbReference>
<dbReference type="GO" id="GO:0000155">
    <property type="term" value="F:phosphorelay sensor kinase activity"/>
    <property type="evidence" value="ECO:0007669"/>
    <property type="project" value="InterPro"/>
</dbReference>
<dbReference type="Gene3D" id="1.10.287.130">
    <property type="match status" value="1"/>
</dbReference>
<organism evidence="13 14">
    <name type="scientific">Collimonas arenae</name>
    <dbReference type="NCBI Taxonomy" id="279058"/>
    <lineage>
        <taxon>Bacteria</taxon>
        <taxon>Pseudomonadati</taxon>
        <taxon>Pseudomonadota</taxon>
        <taxon>Betaproteobacteria</taxon>
        <taxon>Burkholderiales</taxon>
        <taxon>Oxalobacteraceae</taxon>
        <taxon>Collimonas</taxon>
    </lineage>
</organism>
<keyword evidence="7" id="KW-0418">Kinase</keyword>
<dbReference type="InterPro" id="IPR003594">
    <property type="entry name" value="HATPase_dom"/>
</dbReference>
<sequence length="287" mass="31180">MFSAAGACFLRAWIARRIGTIRDAARDIECGNLGRRLPVSGDSGQFTRLNQDLNRMLDKVEQGMDGARHVSNTIAHSLRTPLGRIRAHLDETLHARSDVAALTAAGELAVQEIDSLVALLDKLLQMAETESGARRQTFEPVAMRDMVASVVERYQHAAHEMAVALVMEIEGNPSIRGDRQLLESVLTDLLDNALKYAGHPTAIGVYAAQRNDEVILLVHDDGLGIPAQERTNVLQRFYRLNHKQQGNGIGLSTVAAIVSLHGGTLHLEDAAPGLLVRMVFPGCTGVD</sequence>
<dbReference type="InterPro" id="IPR036097">
    <property type="entry name" value="HisK_dim/P_sf"/>
</dbReference>
<evidence type="ECO:0000259" key="11">
    <source>
        <dbReference type="PROSITE" id="PS50109"/>
    </source>
</evidence>
<dbReference type="CDD" id="cd06225">
    <property type="entry name" value="HAMP"/>
    <property type="match status" value="1"/>
</dbReference>
<dbReference type="PROSITE" id="PS50885">
    <property type="entry name" value="HAMP"/>
    <property type="match status" value="1"/>
</dbReference>
<evidence type="ECO:0000313" key="13">
    <source>
        <dbReference type="EMBL" id="AMP09986.1"/>
    </source>
</evidence>
<dbReference type="InterPro" id="IPR003660">
    <property type="entry name" value="HAMP_dom"/>
</dbReference>
<dbReference type="Pfam" id="PF02518">
    <property type="entry name" value="HATPase_c"/>
    <property type="match status" value="1"/>
</dbReference>
<dbReference type="GO" id="GO:0005886">
    <property type="term" value="C:plasma membrane"/>
    <property type="evidence" value="ECO:0007669"/>
    <property type="project" value="TreeGrafter"/>
</dbReference>
<dbReference type="PANTHER" id="PTHR45436:SF8">
    <property type="entry name" value="HISTIDINE KINASE"/>
    <property type="match status" value="1"/>
</dbReference>
<evidence type="ECO:0000256" key="4">
    <source>
        <dbReference type="ARBA" id="ARBA00022553"/>
    </source>
</evidence>
<evidence type="ECO:0000256" key="2">
    <source>
        <dbReference type="ARBA" id="ARBA00004370"/>
    </source>
</evidence>
<keyword evidence="4" id="KW-0597">Phosphoprotein</keyword>
<evidence type="ECO:0000256" key="10">
    <source>
        <dbReference type="ARBA" id="ARBA00023136"/>
    </source>
</evidence>
<proteinExistence type="predicted"/>
<dbReference type="Pfam" id="PF00672">
    <property type="entry name" value="HAMP"/>
    <property type="match status" value="1"/>
</dbReference>
<evidence type="ECO:0000256" key="8">
    <source>
        <dbReference type="ARBA" id="ARBA00022989"/>
    </source>
</evidence>
<dbReference type="RefSeq" id="WP_197467218.1">
    <property type="nucleotide sequence ID" value="NZ_CP013233.1"/>
</dbReference>
<comment type="catalytic activity">
    <reaction evidence="1">
        <text>ATP + protein L-histidine = ADP + protein N-phospho-L-histidine.</text>
        <dbReference type="EC" id="2.7.13.3"/>
    </reaction>
</comment>
<evidence type="ECO:0000256" key="3">
    <source>
        <dbReference type="ARBA" id="ARBA00012438"/>
    </source>
</evidence>
<dbReference type="InterPro" id="IPR050428">
    <property type="entry name" value="TCS_sensor_his_kinase"/>
</dbReference>
<keyword evidence="10" id="KW-0472">Membrane</keyword>
<keyword evidence="14" id="KW-1185">Reference proteome</keyword>
<evidence type="ECO:0000256" key="7">
    <source>
        <dbReference type="ARBA" id="ARBA00022777"/>
    </source>
</evidence>
<dbReference type="InterPro" id="IPR003661">
    <property type="entry name" value="HisK_dim/P_dom"/>
</dbReference>
<dbReference type="SUPFAM" id="SSF47384">
    <property type="entry name" value="Homodimeric domain of signal transducing histidine kinase"/>
    <property type="match status" value="1"/>
</dbReference>
<gene>
    <name evidence="13" type="ORF">CAter282_2236</name>
</gene>
<name>A0A127PQL4_9BURK</name>
<keyword evidence="9" id="KW-0902">Two-component regulatory system</keyword>
<evidence type="ECO:0000256" key="1">
    <source>
        <dbReference type="ARBA" id="ARBA00000085"/>
    </source>
</evidence>
<keyword evidence="5" id="KW-0808">Transferase</keyword>
<feature type="domain" description="HAMP" evidence="12">
    <location>
        <begin position="12"/>
        <end position="65"/>
    </location>
</feature>
<dbReference type="PRINTS" id="PR00344">
    <property type="entry name" value="BCTRLSENSOR"/>
</dbReference>
<dbReference type="CDD" id="cd00082">
    <property type="entry name" value="HisKA"/>
    <property type="match status" value="1"/>
</dbReference>
<evidence type="ECO:0000256" key="9">
    <source>
        <dbReference type="ARBA" id="ARBA00023012"/>
    </source>
</evidence>
<comment type="subcellular location">
    <subcellularLocation>
        <location evidence="2">Membrane</location>
    </subcellularLocation>
</comment>
<evidence type="ECO:0000256" key="6">
    <source>
        <dbReference type="ARBA" id="ARBA00022692"/>
    </source>
</evidence>
<dbReference type="PANTHER" id="PTHR45436">
    <property type="entry name" value="SENSOR HISTIDINE KINASE YKOH"/>
    <property type="match status" value="1"/>
</dbReference>
<evidence type="ECO:0000256" key="5">
    <source>
        <dbReference type="ARBA" id="ARBA00022679"/>
    </source>
</evidence>